<accession>A0A0D0E047</accession>
<feature type="compositionally biased region" description="Polar residues" evidence="1">
    <location>
        <begin position="15"/>
        <end position="46"/>
    </location>
</feature>
<feature type="compositionally biased region" description="Basic and acidic residues" evidence="1">
    <location>
        <begin position="70"/>
        <end position="80"/>
    </location>
</feature>
<dbReference type="AlphaFoldDB" id="A0A0D0E047"/>
<feature type="region of interest" description="Disordered" evidence="1">
    <location>
        <begin position="238"/>
        <end position="278"/>
    </location>
</feature>
<dbReference type="Proteomes" id="UP000054538">
    <property type="component" value="Unassembled WGS sequence"/>
</dbReference>
<proteinExistence type="predicted"/>
<dbReference type="InParanoid" id="A0A0D0E047"/>
<protein>
    <submittedName>
        <fullName evidence="2">Uncharacterized protein</fullName>
    </submittedName>
</protein>
<sequence>MVGLLSQFHLKHGSTTTASNLSQANAPQSQGSQTQQHNNGERQASSELGLERCATSMTPPSTPQALRHQPHSESLEAEARQEEKRLKYFATSLCKAKGLPEDASEEFAGLSQPEMMMTICADILEMQMQGRKSNAERFVNSNEFKDILKDRLWACLLSPNLTVYVQDLAVQIFIYAKKNLQTFKIPEAALEDPEMTEKIIVLISQLLTLARSNMKQKCDSMTLFESVVEESSTCTAAQKKRAKSNLRQPGPVTSDDTEENKENREGAENPVTEPTSEEKAKIWTLSDYWEFVDHVLHELRAEARTAERTPAGCTKHLEVFFTCCLQIDMKTYTGSSGSFPTIPTFDKVTVQWQQAIHTGLIW</sequence>
<organism evidence="2 3">
    <name type="scientific">Paxillus rubicundulus Ve08.2h10</name>
    <dbReference type="NCBI Taxonomy" id="930991"/>
    <lineage>
        <taxon>Eukaryota</taxon>
        <taxon>Fungi</taxon>
        <taxon>Dikarya</taxon>
        <taxon>Basidiomycota</taxon>
        <taxon>Agaricomycotina</taxon>
        <taxon>Agaricomycetes</taxon>
        <taxon>Agaricomycetidae</taxon>
        <taxon>Boletales</taxon>
        <taxon>Paxilineae</taxon>
        <taxon>Paxillaceae</taxon>
        <taxon>Paxillus</taxon>
    </lineage>
</organism>
<feature type="region of interest" description="Disordered" evidence="1">
    <location>
        <begin position="15"/>
        <end position="80"/>
    </location>
</feature>
<dbReference type="STRING" id="930991.A0A0D0E047"/>
<reference evidence="3" key="2">
    <citation type="submission" date="2015-01" db="EMBL/GenBank/DDBJ databases">
        <title>Evolutionary Origins and Diversification of the Mycorrhizal Mutualists.</title>
        <authorList>
            <consortium name="DOE Joint Genome Institute"/>
            <consortium name="Mycorrhizal Genomics Consortium"/>
            <person name="Kohler A."/>
            <person name="Kuo A."/>
            <person name="Nagy L.G."/>
            <person name="Floudas D."/>
            <person name="Copeland A."/>
            <person name="Barry K.W."/>
            <person name="Cichocki N."/>
            <person name="Veneault-Fourrey C."/>
            <person name="LaButti K."/>
            <person name="Lindquist E.A."/>
            <person name="Lipzen A."/>
            <person name="Lundell T."/>
            <person name="Morin E."/>
            <person name="Murat C."/>
            <person name="Riley R."/>
            <person name="Ohm R."/>
            <person name="Sun H."/>
            <person name="Tunlid A."/>
            <person name="Henrissat B."/>
            <person name="Grigoriev I.V."/>
            <person name="Hibbett D.S."/>
            <person name="Martin F."/>
        </authorList>
    </citation>
    <scope>NUCLEOTIDE SEQUENCE [LARGE SCALE GENOMIC DNA]</scope>
    <source>
        <strain evidence="3">Ve08.2h10</strain>
    </source>
</reference>
<reference evidence="2 3" key="1">
    <citation type="submission" date="2014-04" db="EMBL/GenBank/DDBJ databases">
        <authorList>
            <consortium name="DOE Joint Genome Institute"/>
            <person name="Kuo A."/>
            <person name="Kohler A."/>
            <person name="Jargeat P."/>
            <person name="Nagy L.G."/>
            <person name="Floudas D."/>
            <person name="Copeland A."/>
            <person name="Barry K.W."/>
            <person name="Cichocki N."/>
            <person name="Veneault-Fourrey C."/>
            <person name="LaButti K."/>
            <person name="Lindquist E.A."/>
            <person name="Lipzen A."/>
            <person name="Lundell T."/>
            <person name="Morin E."/>
            <person name="Murat C."/>
            <person name="Sun H."/>
            <person name="Tunlid A."/>
            <person name="Henrissat B."/>
            <person name="Grigoriev I.V."/>
            <person name="Hibbett D.S."/>
            <person name="Martin F."/>
            <person name="Nordberg H.P."/>
            <person name="Cantor M.N."/>
            <person name="Hua S.X."/>
        </authorList>
    </citation>
    <scope>NUCLEOTIDE SEQUENCE [LARGE SCALE GENOMIC DNA]</scope>
    <source>
        <strain evidence="2 3">Ve08.2h10</strain>
    </source>
</reference>
<keyword evidence="3" id="KW-1185">Reference proteome</keyword>
<dbReference type="EMBL" id="KN825222">
    <property type="protein sequence ID" value="KIK93004.1"/>
    <property type="molecule type" value="Genomic_DNA"/>
</dbReference>
<name>A0A0D0E047_9AGAM</name>
<dbReference type="HOGENOM" id="CLU_059051_0_0_1"/>
<dbReference type="OrthoDB" id="3177248at2759"/>
<evidence type="ECO:0000313" key="3">
    <source>
        <dbReference type="Proteomes" id="UP000054538"/>
    </source>
</evidence>
<gene>
    <name evidence="2" type="ORF">PAXRUDRAFT_12894</name>
</gene>
<evidence type="ECO:0000313" key="2">
    <source>
        <dbReference type="EMBL" id="KIK93004.1"/>
    </source>
</evidence>
<evidence type="ECO:0000256" key="1">
    <source>
        <dbReference type="SAM" id="MobiDB-lite"/>
    </source>
</evidence>